<feature type="domain" description="Ice-binding protein C-terminal" evidence="2">
    <location>
        <begin position="192"/>
        <end position="216"/>
    </location>
</feature>
<evidence type="ECO:0000259" key="2">
    <source>
        <dbReference type="Pfam" id="PF07589"/>
    </source>
</evidence>
<protein>
    <recommendedName>
        <fullName evidence="2">Ice-binding protein C-terminal domain-containing protein</fullName>
    </recommendedName>
</protein>
<reference evidence="3 4" key="1">
    <citation type="submission" date="2020-08" db="EMBL/GenBank/DDBJ databases">
        <title>Genomic Encyclopedia of Type Strains, Phase III (KMG-III): the genomes of soil and plant-associated and newly described type strains.</title>
        <authorList>
            <person name="Whitman W."/>
        </authorList>
    </citation>
    <scope>NUCLEOTIDE SEQUENCE [LARGE SCALE GENOMIC DNA]</scope>
    <source>
        <strain evidence="3 4">CECT 8897</strain>
    </source>
</reference>
<comment type="caution">
    <text evidence="3">The sequence shown here is derived from an EMBL/GenBank/DDBJ whole genome shotgun (WGS) entry which is preliminary data.</text>
</comment>
<gene>
    <name evidence="3" type="ORF">FHS03_001106</name>
</gene>
<dbReference type="AlphaFoldDB" id="A0A7W5B911"/>
<dbReference type="EMBL" id="JACHXD010000002">
    <property type="protein sequence ID" value="MBB3118080.1"/>
    <property type="molecule type" value="Genomic_DNA"/>
</dbReference>
<accession>A0A7W5B911</accession>
<keyword evidence="4" id="KW-1185">Reference proteome</keyword>
<proteinExistence type="predicted"/>
<dbReference type="InterPro" id="IPR013424">
    <property type="entry name" value="Ice-binding_C"/>
</dbReference>
<name>A0A7W5B911_9BURK</name>
<evidence type="ECO:0000313" key="4">
    <source>
        <dbReference type="Proteomes" id="UP000541535"/>
    </source>
</evidence>
<feature type="chain" id="PRO_5031394505" description="Ice-binding protein C-terminal domain-containing protein" evidence="1">
    <location>
        <begin position="26"/>
        <end position="225"/>
    </location>
</feature>
<sequence>MNKHTRKARLLATAAAFVLAGAAQAGTIGAASLDDVTLGGTATAYWSDALNYYGSNPGSDASSFAAAFASYGNGGAWSLMGTAQGSSFTTVNSAFSYSFSKDAGNQSGTWAITNLSAAQVVLDLAFSMHTGDAGTAFLFDNQVFGAGQTLQGNWKIEWLNNADNVPNFSNMNLFSRDLSGGAGAGGGVTAAAVPEPTTWAMFLVGLCSIGLTLKRRQPARVKKKA</sequence>
<dbReference type="NCBIfam" id="TIGR02595">
    <property type="entry name" value="PEP_CTERM"/>
    <property type="match status" value="1"/>
</dbReference>
<keyword evidence="1" id="KW-0732">Signal</keyword>
<dbReference type="RefSeq" id="WP_183439985.1">
    <property type="nucleotide sequence ID" value="NZ_JACHXD010000002.1"/>
</dbReference>
<dbReference type="Pfam" id="PF07589">
    <property type="entry name" value="PEP-CTERM"/>
    <property type="match status" value="1"/>
</dbReference>
<organism evidence="3 4">
    <name type="scientific">Pseudoduganella violacea</name>
    <dbReference type="NCBI Taxonomy" id="1715466"/>
    <lineage>
        <taxon>Bacteria</taxon>
        <taxon>Pseudomonadati</taxon>
        <taxon>Pseudomonadota</taxon>
        <taxon>Betaproteobacteria</taxon>
        <taxon>Burkholderiales</taxon>
        <taxon>Oxalobacteraceae</taxon>
        <taxon>Telluria group</taxon>
        <taxon>Pseudoduganella</taxon>
    </lineage>
</organism>
<evidence type="ECO:0000313" key="3">
    <source>
        <dbReference type="EMBL" id="MBB3118080.1"/>
    </source>
</evidence>
<dbReference type="Proteomes" id="UP000541535">
    <property type="component" value="Unassembled WGS sequence"/>
</dbReference>
<feature type="signal peptide" evidence="1">
    <location>
        <begin position="1"/>
        <end position="25"/>
    </location>
</feature>
<evidence type="ECO:0000256" key="1">
    <source>
        <dbReference type="SAM" id="SignalP"/>
    </source>
</evidence>